<sequence>MKKIFLCVILLLAGACSAPSQDVSEKVSFIDDRGVQVEVTKKPQRTAVLMGSYADIWLNAGGEIIASVQDALDRGLIDEEIAIVGSGKEVNSEQLLAVKPDFVILSLDYPNHLELDQLLSDAGIAHAYFQIDSFDQYLNCLKIFTDIMDNPQAYETYGSDVKARVDAVFDKLKDAEGNPKVLLLRAFSTGMKAKAGDHFVGEMLNELKADNIAEHAKLLLDELSMEVILKENPEIIFVTMMGSDTQAAIDYVKNEMQSAPWQQVKAVQTGQVIFLDKELYHYKPNARWDEAYEGLAKVLYPHLFQ</sequence>
<dbReference type="Gene3D" id="3.40.50.1980">
    <property type="entry name" value="Nitrogenase molybdenum iron protein domain"/>
    <property type="match status" value="2"/>
</dbReference>
<dbReference type="SUPFAM" id="SSF53807">
    <property type="entry name" value="Helical backbone' metal receptor"/>
    <property type="match status" value="1"/>
</dbReference>
<dbReference type="Proteomes" id="UP000247612">
    <property type="component" value="Unassembled WGS sequence"/>
</dbReference>
<dbReference type="AlphaFoldDB" id="A0A318KBT6"/>
<dbReference type="GO" id="GO:0071281">
    <property type="term" value="P:cellular response to iron ion"/>
    <property type="evidence" value="ECO:0007669"/>
    <property type="project" value="TreeGrafter"/>
</dbReference>
<dbReference type="PROSITE" id="PS50983">
    <property type="entry name" value="FE_B12_PBP"/>
    <property type="match status" value="1"/>
</dbReference>
<feature type="signal peptide" evidence="2">
    <location>
        <begin position="1"/>
        <end position="20"/>
    </location>
</feature>
<dbReference type="InterPro" id="IPR050902">
    <property type="entry name" value="ABC_Transporter_SBP"/>
</dbReference>
<dbReference type="EMBL" id="JALDAW010000013">
    <property type="protein sequence ID" value="MDY5168096.1"/>
    <property type="molecule type" value="Genomic_DNA"/>
</dbReference>
<dbReference type="RefSeq" id="WP_022938550.1">
    <property type="nucleotide sequence ID" value="NZ_BAABZA010000005.1"/>
</dbReference>
<evidence type="ECO:0000256" key="2">
    <source>
        <dbReference type="SAM" id="SignalP"/>
    </source>
</evidence>
<dbReference type="STRING" id="1034346.GCA_000313565_02248"/>
<dbReference type="Pfam" id="PF01497">
    <property type="entry name" value="Peripla_BP_2"/>
    <property type="match status" value="1"/>
</dbReference>
<name>A0A318KBT6_9FIRM</name>
<feature type="domain" description="Fe/B12 periplasmic-binding" evidence="3">
    <location>
        <begin position="45"/>
        <end position="303"/>
    </location>
</feature>
<evidence type="ECO:0000256" key="1">
    <source>
        <dbReference type="ARBA" id="ARBA00008814"/>
    </source>
</evidence>
<reference evidence="4" key="2">
    <citation type="submission" date="2022-03" db="EMBL/GenBank/DDBJ databases">
        <title>First case of bacteraemia caused by Dielma fastidiosa in a patient hospitalised with diverticulitis.</title>
        <authorList>
            <person name="Forman-Ankjaer B."/>
            <person name="Hvid-Jensen F."/>
            <person name="Kobel C.M."/>
            <person name="Greve T."/>
        </authorList>
    </citation>
    <scope>NUCLEOTIDE SEQUENCE</scope>
    <source>
        <strain evidence="4">AUH_DF_2021</strain>
    </source>
</reference>
<reference evidence="5 6" key="1">
    <citation type="submission" date="2018-05" db="EMBL/GenBank/DDBJ databases">
        <title>Genomic Encyclopedia of Type Strains, Phase IV (KMG-IV): sequencing the most valuable type-strain genomes for metagenomic binning, comparative biology and taxonomic classification.</title>
        <authorList>
            <person name="Goeker M."/>
        </authorList>
    </citation>
    <scope>NUCLEOTIDE SEQUENCE [LARGE SCALE GENOMIC DNA]</scope>
    <source>
        <strain evidence="5 6">JC118</strain>
    </source>
</reference>
<evidence type="ECO:0000313" key="4">
    <source>
        <dbReference type="EMBL" id="MDY5168096.1"/>
    </source>
</evidence>
<dbReference type="PANTHER" id="PTHR30535:SF34">
    <property type="entry name" value="MOLYBDATE-BINDING PROTEIN MOLA"/>
    <property type="match status" value="1"/>
</dbReference>
<accession>A0A318KBT6</accession>
<dbReference type="GeneID" id="94441887"/>
<evidence type="ECO:0000259" key="3">
    <source>
        <dbReference type="PROSITE" id="PS50983"/>
    </source>
</evidence>
<keyword evidence="2" id="KW-0732">Signal</keyword>
<keyword evidence="6" id="KW-1185">Reference proteome</keyword>
<comment type="caution">
    <text evidence="5">The sequence shown here is derived from an EMBL/GenBank/DDBJ whole genome shotgun (WGS) entry which is preliminary data.</text>
</comment>
<comment type="similarity">
    <text evidence="1">Belongs to the bacterial solute-binding protein 8 family.</text>
</comment>
<organism evidence="5 6">
    <name type="scientific">Dielma fastidiosa</name>
    <dbReference type="NCBI Taxonomy" id="1034346"/>
    <lineage>
        <taxon>Bacteria</taxon>
        <taxon>Bacillati</taxon>
        <taxon>Bacillota</taxon>
        <taxon>Erysipelotrichia</taxon>
        <taxon>Erysipelotrichales</taxon>
        <taxon>Erysipelotrichaceae</taxon>
        <taxon>Dielma</taxon>
    </lineage>
</organism>
<dbReference type="PANTHER" id="PTHR30535">
    <property type="entry name" value="VITAMIN B12-BINDING PROTEIN"/>
    <property type="match status" value="1"/>
</dbReference>
<evidence type="ECO:0000313" key="6">
    <source>
        <dbReference type="Proteomes" id="UP000247612"/>
    </source>
</evidence>
<evidence type="ECO:0000313" key="5">
    <source>
        <dbReference type="EMBL" id="PXX74014.1"/>
    </source>
</evidence>
<gene>
    <name evidence="5" type="ORF">DES51_12812</name>
    <name evidence="4" type="ORF">MQE39_08195</name>
</gene>
<proteinExistence type="inferred from homology"/>
<dbReference type="InterPro" id="IPR002491">
    <property type="entry name" value="ABC_transptr_periplasmic_BD"/>
</dbReference>
<dbReference type="EMBL" id="QJKH01000028">
    <property type="protein sequence ID" value="PXX74014.1"/>
    <property type="molecule type" value="Genomic_DNA"/>
</dbReference>
<protein>
    <submittedName>
        <fullName evidence="4">ABC transporter substrate-binding protein</fullName>
    </submittedName>
    <submittedName>
        <fullName evidence="5">Iron complex transport system substrate-binding protein</fullName>
    </submittedName>
</protein>
<feature type="chain" id="PRO_5038970828" evidence="2">
    <location>
        <begin position="21"/>
        <end position="305"/>
    </location>
</feature>
<dbReference type="PROSITE" id="PS51257">
    <property type="entry name" value="PROKAR_LIPOPROTEIN"/>
    <property type="match status" value="1"/>
</dbReference>
<dbReference type="Proteomes" id="UP001276902">
    <property type="component" value="Unassembled WGS sequence"/>
</dbReference>